<reference evidence="2" key="2">
    <citation type="journal article" date="2020" name="Microorganisms">
        <title>Osmotic Adaptation and Compatible Solute Biosynthesis of Phototrophic Bacteria as Revealed from Genome Analyses.</title>
        <authorList>
            <person name="Imhoff J.F."/>
            <person name="Rahn T."/>
            <person name="Kunzel S."/>
            <person name="Keller A."/>
            <person name="Neulinger S.C."/>
        </authorList>
    </citation>
    <scope>NUCLEOTIDE SEQUENCE</scope>
    <source>
        <strain evidence="2">DSM 4395</strain>
    </source>
</reference>
<protein>
    <submittedName>
        <fullName evidence="2">Uncharacterized protein</fullName>
    </submittedName>
</protein>
<feature type="compositionally biased region" description="Basic and acidic residues" evidence="1">
    <location>
        <begin position="167"/>
        <end position="178"/>
    </location>
</feature>
<evidence type="ECO:0000313" key="2">
    <source>
        <dbReference type="EMBL" id="MBK5929536.1"/>
    </source>
</evidence>
<gene>
    <name evidence="2" type="ORF">CCR82_03050</name>
</gene>
<comment type="caution">
    <text evidence="2">The sequence shown here is derived from an EMBL/GenBank/DDBJ whole genome shotgun (WGS) entry which is preliminary data.</text>
</comment>
<accession>A0AAJ0XEQ6</accession>
<sequence length="178" mass="18914">MAPVAFLVVLIVTLGGCATEGKVTDPSVYIGNPFHRPTESGFRDMARAGCGSMSIGDSTVGALLGKNQAFDGLISALYQGDISNDEFMNQVLLQHPAADANIHATGCIMDQLAQCFAETCKAEAAVERQSEEAENDTEAEKIRSAVTIDPSELPTEDLPEIDGMIEQSKEEDGPKPLP</sequence>
<proteinExistence type="predicted"/>
<organism evidence="2 3">
    <name type="scientific">Halochromatium salexigens</name>
    <name type="common">Chromatium salexigens</name>
    <dbReference type="NCBI Taxonomy" id="49447"/>
    <lineage>
        <taxon>Bacteria</taxon>
        <taxon>Pseudomonadati</taxon>
        <taxon>Pseudomonadota</taxon>
        <taxon>Gammaproteobacteria</taxon>
        <taxon>Chromatiales</taxon>
        <taxon>Chromatiaceae</taxon>
        <taxon>Halochromatium</taxon>
    </lineage>
</organism>
<keyword evidence="3" id="KW-1185">Reference proteome</keyword>
<evidence type="ECO:0000313" key="3">
    <source>
        <dbReference type="Proteomes" id="UP001296967"/>
    </source>
</evidence>
<feature type="region of interest" description="Disordered" evidence="1">
    <location>
        <begin position="127"/>
        <end position="178"/>
    </location>
</feature>
<reference evidence="2" key="1">
    <citation type="submission" date="2017-05" db="EMBL/GenBank/DDBJ databases">
        <authorList>
            <person name="Imhoff J.F."/>
            <person name="Rahn T."/>
            <person name="Kuenzel S."/>
            <person name="Neulinger S.C."/>
        </authorList>
    </citation>
    <scope>NUCLEOTIDE SEQUENCE</scope>
    <source>
        <strain evidence="2">DSM 4395</strain>
    </source>
</reference>
<name>A0AAJ0XEQ6_HALSE</name>
<dbReference type="Proteomes" id="UP001296967">
    <property type="component" value="Unassembled WGS sequence"/>
</dbReference>
<dbReference type="RefSeq" id="WP_201243894.1">
    <property type="nucleotide sequence ID" value="NZ_NHSF01000018.1"/>
</dbReference>
<evidence type="ECO:0000256" key="1">
    <source>
        <dbReference type="SAM" id="MobiDB-lite"/>
    </source>
</evidence>
<dbReference type="AlphaFoldDB" id="A0AAJ0XEQ6"/>
<dbReference type="EMBL" id="NHSF01000018">
    <property type="protein sequence ID" value="MBK5929536.1"/>
    <property type="molecule type" value="Genomic_DNA"/>
</dbReference>